<dbReference type="AlphaFoldDB" id="Q2W3D8"/>
<proteinExistence type="predicted"/>
<reference evidence="1 2" key="1">
    <citation type="journal article" date="2005" name="DNA Res.">
        <title>Complete genome sequence of the facultative anaerobic magnetotactic bacterium Magnetospirillum sp. strain AMB-1.</title>
        <authorList>
            <person name="Matsunaga T."/>
            <person name="Okamura Y."/>
            <person name="Fukuda Y."/>
            <person name="Wahyudi A.T."/>
            <person name="Murase Y."/>
            <person name="Takeyama H."/>
        </authorList>
    </citation>
    <scope>NUCLEOTIDE SEQUENCE [LARGE SCALE GENOMIC DNA]</scope>
    <source>
        <strain evidence="2">ATCC 700264 / AMB-1</strain>
    </source>
</reference>
<accession>Q2W3D8</accession>
<keyword evidence="2" id="KW-1185">Reference proteome</keyword>
<dbReference type="KEGG" id="mag:amb2833"/>
<name>Q2W3D8_PARM1</name>
<dbReference type="STRING" id="342108.amb2833"/>
<evidence type="ECO:0000313" key="1">
    <source>
        <dbReference type="EMBL" id="BAE51637.1"/>
    </source>
</evidence>
<evidence type="ECO:0000313" key="2">
    <source>
        <dbReference type="Proteomes" id="UP000007058"/>
    </source>
</evidence>
<organism evidence="1 2">
    <name type="scientific">Paramagnetospirillum magneticum (strain ATCC 700264 / AMB-1)</name>
    <name type="common">Magnetospirillum magneticum</name>
    <dbReference type="NCBI Taxonomy" id="342108"/>
    <lineage>
        <taxon>Bacteria</taxon>
        <taxon>Pseudomonadati</taxon>
        <taxon>Pseudomonadota</taxon>
        <taxon>Alphaproteobacteria</taxon>
        <taxon>Rhodospirillales</taxon>
        <taxon>Magnetospirillaceae</taxon>
        <taxon>Paramagnetospirillum</taxon>
    </lineage>
</organism>
<dbReference type="EMBL" id="AP007255">
    <property type="protein sequence ID" value="BAE51637.1"/>
    <property type="molecule type" value="Genomic_DNA"/>
</dbReference>
<dbReference type="Proteomes" id="UP000007058">
    <property type="component" value="Chromosome"/>
</dbReference>
<gene>
    <name evidence="1" type="ordered locus">amb2833</name>
</gene>
<dbReference type="HOGENOM" id="CLU_2465359_0_0_5"/>
<protein>
    <submittedName>
        <fullName evidence="1">Uncharacterized protein</fullName>
    </submittedName>
</protein>
<sequence length="88" mass="9723">MRMTFDFTPDWMDSLLRSSGFSHMAPGTSALRPQPAPPSHPDAREMAALVGELFAEGTLSAEQFHSLISDPALEPYRHATLQPRDETP</sequence>